<evidence type="ECO:0000313" key="2">
    <source>
        <dbReference type="Proteomes" id="UP001228690"/>
    </source>
</evidence>
<dbReference type="Proteomes" id="UP001228690">
    <property type="component" value="Chromosome"/>
</dbReference>
<protein>
    <submittedName>
        <fullName evidence="1">DUF1801 domain-containing protein</fullName>
    </submittedName>
</protein>
<dbReference type="RefSeq" id="WP_326928626.1">
    <property type="nucleotide sequence ID" value="NZ_CP123443.1"/>
</dbReference>
<dbReference type="EMBL" id="CP123443">
    <property type="protein sequence ID" value="WGK70415.1"/>
    <property type="molecule type" value="Genomic_DNA"/>
</dbReference>
<sequence>MGLKTRPNSLPAGDYLRAITDQRKRDDGFALLDIFRRVTCFEPVMWGDSIVGFGQYSYSNTKGHYNWLMTGYSVRSKSLTLYVMQGFDSFQSDLAGLGAVKHSKSCLYLNKLADVDLGKLELFLSKVTEDMKRRYPCSDVEQP</sequence>
<gene>
    <name evidence="1" type="ORF">P0082_06005</name>
</gene>
<proteinExistence type="predicted"/>
<organism evidence="1 2">
    <name type="scientific">Candidatus Haliotispira prima</name>
    <dbReference type="NCBI Taxonomy" id="3034016"/>
    <lineage>
        <taxon>Bacteria</taxon>
        <taxon>Pseudomonadati</taxon>
        <taxon>Spirochaetota</taxon>
        <taxon>Spirochaetia</taxon>
        <taxon>Spirochaetales</taxon>
        <taxon>Spirochaetaceae</taxon>
        <taxon>Candidatus Haliotispira</taxon>
    </lineage>
</organism>
<reference evidence="1 2" key="1">
    <citation type="submission" date="2023-04" db="EMBL/GenBank/DDBJ databases">
        <title>Spirochaete genome identified in red abalone sample constitutes a novel genus.</title>
        <authorList>
            <person name="Sharma S.P."/>
            <person name="Purcell C.M."/>
            <person name="Hyde J.R."/>
            <person name="Severin A.J."/>
        </authorList>
    </citation>
    <scope>NUCLEOTIDE SEQUENCE [LARGE SCALE GENOMIC DNA]</scope>
    <source>
        <strain evidence="1 2">SP-2023</strain>
    </source>
</reference>
<evidence type="ECO:0000313" key="1">
    <source>
        <dbReference type="EMBL" id="WGK70415.1"/>
    </source>
</evidence>
<keyword evidence="2" id="KW-1185">Reference proteome</keyword>
<accession>A0ABY8MK61</accession>
<name>A0ABY8MK61_9SPIO</name>